<dbReference type="AlphaFoldDB" id="Q9TWV6"/>
<keyword id="KW-0903">Direct protein sequencing</keyword>
<reference key="1">
    <citation type="journal article" date="1992" name="J. Neurobiol.">
        <title>Modulation of growth of Aplysia neurons by an endogenous lectin.</title>
        <authorList>
            <person name="Wilson M.P."/>
            <person name="Carrow G.M."/>
            <person name="Levitan I.B."/>
        </authorList>
    </citation>
    <scope>PROTEIN SEQUENCE</scope>
</reference>
<name>Q9TWV6_APLCA</name>
<proteinExistence type="evidence at protein level"/>
<sequence>SQPQEVDGVRGVEHNYKY</sequence>
<accession>Q9TWV6</accession>
<protein>
    <submittedName>
        <fullName>APLYSIA gonad lectin</fullName>
    </submittedName>
</protein>
<organism>
    <name type="scientific">Aplysia californica</name>
    <name type="common">California sea hare</name>
    <dbReference type="NCBI Taxonomy" id="6500"/>
    <lineage>
        <taxon>Eukaryota</taxon>
        <taxon>Metazoa</taxon>
        <taxon>Spiralia</taxon>
        <taxon>Lophotrochozoa</taxon>
        <taxon>Mollusca</taxon>
        <taxon>Gastropoda</taxon>
        <taxon>Heterobranchia</taxon>
        <taxon>Euthyneura</taxon>
        <taxon>Tectipleura</taxon>
        <taxon>Aplysiida</taxon>
        <taxon>Aplysioidea</taxon>
        <taxon>Aplysiidae</taxon>
        <taxon>Aplysia</taxon>
    </lineage>
</organism>